<protein>
    <submittedName>
        <fullName evidence="1">Type I phosphodiesterase / nucleotide pyrophosphatase</fullName>
    </submittedName>
</protein>
<accession>A0A1T5MGE2</accession>
<sequence>MFKRFFQLCLVGCCSCVFAQERQTENVILLTLDGFRWTELFEGADSSLLYNKEFVKDKKVVEQFWDSSYVVRREKLLPFFWSVIGNEGQLYGNRNLGNRVNCANPYWFSYPGYSEMLVGFVDKRIRSNNKIENPNYTVLNYIDEQPAFKGSVAVFSTWDVIPAVVREQSSGIYVNGGEEAATADSLSAQENLLNDLQRVVKNPYGDRYDAFTFQYAFEYLKRARPHILFISLDETDEHGHGGRYDEYLKAAHRTDEMIARLWEWIQSQQDYKDKTTLLITTDHGRGTAGKKGWKNHGRLITGSSQMWFAVIGPDTPPLGEMKNEAQYFQKQAAKTIAAFLGVVYQNEEPVGEVIERMFTPNLLSDSQLPGHHR</sequence>
<dbReference type="Gene3D" id="3.40.720.10">
    <property type="entry name" value="Alkaline Phosphatase, subunit A"/>
    <property type="match status" value="1"/>
</dbReference>
<reference evidence="1 2" key="1">
    <citation type="submission" date="2017-02" db="EMBL/GenBank/DDBJ databases">
        <authorList>
            <person name="Peterson S.W."/>
        </authorList>
    </citation>
    <scope>NUCLEOTIDE SEQUENCE [LARGE SCALE GENOMIC DNA]</scope>
    <source>
        <strain evidence="1 2">DSM 25262</strain>
    </source>
</reference>
<gene>
    <name evidence="1" type="ORF">SAMN05660236_5373</name>
</gene>
<dbReference type="EMBL" id="FUZU01000004">
    <property type="protein sequence ID" value="SKC87282.1"/>
    <property type="molecule type" value="Genomic_DNA"/>
</dbReference>
<dbReference type="OrthoDB" id="9791578at2"/>
<evidence type="ECO:0000313" key="2">
    <source>
        <dbReference type="Proteomes" id="UP000190961"/>
    </source>
</evidence>
<dbReference type="InterPro" id="IPR002591">
    <property type="entry name" value="Phosphodiest/P_Trfase"/>
</dbReference>
<dbReference type="SUPFAM" id="SSF53649">
    <property type="entry name" value="Alkaline phosphatase-like"/>
    <property type="match status" value="1"/>
</dbReference>
<dbReference type="Proteomes" id="UP000190961">
    <property type="component" value="Unassembled WGS sequence"/>
</dbReference>
<dbReference type="STRING" id="688867.SAMN05660236_5373"/>
<organism evidence="1 2">
    <name type="scientific">Ohtaekwangia koreensis</name>
    <dbReference type="NCBI Taxonomy" id="688867"/>
    <lineage>
        <taxon>Bacteria</taxon>
        <taxon>Pseudomonadati</taxon>
        <taxon>Bacteroidota</taxon>
        <taxon>Cytophagia</taxon>
        <taxon>Cytophagales</taxon>
        <taxon>Fulvivirgaceae</taxon>
        <taxon>Ohtaekwangia</taxon>
    </lineage>
</organism>
<dbReference type="Pfam" id="PF01663">
    <property type="entry name" value="Phosphodiest"/>
    <property type="match status" value="1"/>
</dbReference>
<keyword evidence="2" id="KW-1185">Reference proteome</keyword>
<dbReference type="RefSeq" id="WP_143785952.1">
    <property type="nucleotide sequence ID" value="NZ_FUZU01000004.1"/>
</dbReference>
<evidence type="ECO:0000313" key="1">
    <source>
        <dbReference type="EMBL" id="SKC87282.1"/>
    </source>
</evidence>
<dbReference type="AlphaFoldDB" id="A0A1T5MGE2"/>
<name>A0A1T5MGE2_9BACT</name>
<dbReference type="InterPro" id="IPR017850">
    <property type="entry name" value="Alkaline_phosphatase_core_sf"/>
</dbReference>
<proteinExistence type="predicted"/>